<feature type="region of interest" description="Disordered" evidence="1">
    <location>
        <begin position="1"/>
        <end position="27"/>
    </location>
</feature>
<accession>A0A5B7EM89</accession>
<gene>
    <name evidence="2" type="ORF">E2C01_028712</name>
</gene>
<proteinExistence type="predicted"/>
<keyword evidence="3" id="KW-1185">Reference proteome</keyword>
<organism evidence="2 3">
    <name type="scientific">Portunus trituberculatus</name>
    <name type="common">Swimming crab</name>
    <name type="synonym">Neptunus trituberculatus</name>
    <dbReference type="NCBI Taxonomy" id="210409"/>
    <lineage>
        <taxon>Eukaryota</taxon>
        <taxon>Metazoa</taxon>
        <taxon>Ecdysozoa</taxon>
        <taxon>Arthropoda</taxon>
        <taxon>Crustacea</taxon>
        <taxon>Multicrustacea</taxon>
        <taxon>Malacostraca</taxon>
        <taxon>Eumalacostraca</taxon>
        <taxon>Eucarida</taxon>
        <taxon>Decapoda</taxon>
        <taxon>Pleocyemata</taxon>
        <taxon>Brachyura</taxon>
        <taxon>Eubrachyura</taxon>
        <taxon>Portunoidea</taxon>
        <taxon>Portunidae</taxon>
        <taxon>Portuninae</taxon>
        <taxon>Portunus</taxon>
    </lineage>
</organism>
<sequence>MPTLFQRARSTRIAQHHPHNREPKSCPGPHHFCRCLWRGEKRLRSNTTEFVELCTLKYSEVPNCCTGGGSST</sequence>
<protein>
    <submittedName>
        <fullName evidence="2">Uncharacterized protein</fullName>
    </submittedName>
</protein>
<dbReference type="EMBL" id="VSRR010003239">
    <property type="protein sequence ID" value="MPC35292.1"/>
    <property type="molecule type" value="Genomic_DNA"/>
</dbReference>
<dbReference type="AlphaFoldDB" id="A0A5B7EM89"/>
<evidence type="ECO:0000256" key="1">
    <source>
        <dbReference type="SAM" id="MobiDB-lite"/>
    </source>
</evidence>
<name>A0A5B7EM89_PORTR</name>
<comment type="caution">
    <text evidence="2">The sequence shown here is derived from an EMBL/GenBank/DDBJ whole genome shotgun (WGS) entry which is preliminary data.</text>
</comment>
<evidence type="ECO:0000313" key="2">
    <source>
        <dbReference type="EMBL" id="MPC35292.1"/>
    </source>
</evidence>
<reference evidence="2 3" key="1">
    <citation type="submission" date="2019-05" db="EMBL/GenBank/DDBJ databases">
        <title>Another draft genome of Portunus trituberculatus and its Hox gene families provides insights of decapod evolution.</title>
        <authorList>
            <person name="Jeong J.-H."/>
            <person name="Song I."/>
            <person name="Kim S."/>
            <person name="Choi T."/>
            <person name="Kim D."/>
            <person name="Ryu S."/>
            <person name="Kim W."/>
        </authorList>
    </citation>
    <scope>NUCLEOTIDE SEQUENCE [LARGE SCALE GENOMIC DNA]</scope>
    <source>
        <tissue evidence="2">Muscle</tissue>
    </source>
</reference>
<evidence type="ECO:0000313" key="3">
    <source>
        <dbReference type="Proteomes" id="UP000324222"/>
    </source>
</evidence>
<dbReference type="Proteomes" id="UP000324222">
    <property type="component" value="Unassembled WGS sequence"/>
</dbReference>